<evidence type="ECO:0000256" key="1">
    <source>
        <dbReference type="ARBA" id="ARBA00004141"/>
    </source>
</evidence>
<dbReference type="GO" id="GO:0005254">
    <property type="term" value="F:chloride channel activity"/>
    <property type="evidence" value="ECO:0007669"/>
    <property type="project" value="TreeGrafter"/>
</dbReference>
<evidence type="ECO:0008006" key="11">
    <source>
        <dbReference type="Google" id="ProtNLM"/>
    </source>
</evidence>
<sequence length="799" mass="90762">MTFVSPTPIFLGMPSSEEGLTPPKIPYFTDLSWKIYNLKFALIDSSKSSAMTKSQALQSNLDVDYVISYRFAKTVMRHVSTLERLIADHVTDKAKAASQFEKLCHALASVGLQTEARNGDNHSVLLFVRVASDEHLFGEVYRSRVRDWMHGVRSAAPDKETRAALEAEPLYEAERLRIIYQLITNPTNEGGAGITPKEGEWENVESVFALHDHAYNKDWIKKWTSSYFLTTEDLDDIRNRLGEKIAFYFAFTQSYFTFLIPAAGFGTFAWLFFGHFSPVYGLFSALWCIVFTEYWKHQEGDLSVRWGVKGVSKIDTKRRNFQHENTVTDPITGEQVGFFPAQKRFQRQLLQIPFAIAATLMLGTVIATCFGIEVFISEVYNGPLKSVLVFIPTGILTTVNPILNTLLTQFATRLTEFENYETASAFEYALTQKIFVLNFIMSYLGIFLTAFVYVPFGTVIVPYLDVFNVAVRPFAEDEKQLHLHTTAGTSSWSINPDRLRKQVIYFTVTAQVVNLGMELIVPYLKRRGFAKYKEMQSERAAKSGGAAPSAAANDPAEDAAFLERVRKEAELDVYDVTADLREMVVQFGYLSLFSVVWPLTAVSFLVNDWIELRADAMKICVEMQRPTPWRADTIGPWLDSLSFLTWLGSLTTSALVYMFYGDGKGPDGKPSNIQLWALLLIVFLSEHLFILVRTAVRIAVSKMDSPGQQKERRERFLIRKQFFEENLSQLQKLPTLTDGGEEITRKSLEEDARQSSLRETTPETRFWSRQRGWRESASVGKTLIERAAIEASPERKKEL</sequence>
<comment type="caution">
    <text evidence="9">The sequence shown here is derived from an EMBL/GenBank/DDBJ whole genome shotgun (WGS) entry which is preliminary data.</text>
</comment>
<organism evidence="9 10">
    <name type="scientific">Didymella rabiei</name>
    <name type="common">Chickpea ascochyta blight fungus</name>
    <name type="synonym">Mycosphaerella rabiei</name>
    <dbReference type="NCBI Taxonomy" id="5454"/>
    <lineage>
        <taxon>Eukaryota</taxon>
        <taxon>Fungi</taxon>
        <taxon>Dikarya</taxon>
        <taxon>Ascomycota</taxon>
        <taxon>Pezizomycotina</taxon>
        <taxon>Dothideomycetes</taxon>
        <taxon>Pleosporomycetidae</taxon>
        <taxon>Pleosporales</taxon>
        <taxon>Pleosporineae</taxon>
        <taxon>Didymellaceae</taxon>
        <taxon>Ascochyta</taxon>
    </lineage>
</organism>
<feature type="transmembrane region" description="Helical" evidence="6">
    <location>
        <begin position="587"/>
        <end position="606"/>
    </location>
</feature>
<proteinExistence type="predicted"/>
<evidence type="ECO:0000313" key="9">
    <source>
        <dbReference type="EMBL" id="KZM27183.1"/>
    </source>
</evidence>
<dbReference type="Proteomes" id="UP000076837">
    <property type="component" value="Unassembled WGS sequence"/>
</dbReference>
<evidence type="ECO:0000256" key="6">
    <source>
        <dbReference type="SAM" id="Phobius"/>
    </source>
</evidence>
<feature type="compositionally biased region" description="Basic and acidic residues" evidence="5">
    <location>
        <begin position="742"/>
        <end position="753"/>
    </location>
</feature>
<feature type="transmembrane region" description="Helical" evidence="6">
    <location>
        <begin position="245"/>
        <end position="273"/>
    </location>
</feature>
<dbReference type="Pfam" id="PF04547">
    <property type="entry name" value="Anoctamin"/>
    <property type="match status" value="1"/>
</dbReference>
<feature type="transmembrane region" description="Helical" evidence="6">
    <location>
        <begin position="503"/>
        <end position="524"/>
    </location>
</feature>
<evidence type="ECO:0000259" key="7">
    <source>
        <dbReference type="Pfam" id="PF04547"/>
    </source>
</evidence>
<evidence type="ECO:0000256" key="2">
    <source>
        <dbReference type="ARBA" id="ARBA00022692"/>
    </source>
</evidence>
<dbReference type="EMBL" id="JYNV01000077">
    <property type="protein sequence ID" value="KZM27183.1"/>
    <property type="molecule type" value="Genomic_DNA"/>
</dbReference>
<dbReference type="PANTHER" id="PTHR12308">
    <property type="entry name" value="ANOCTAMIN"/>
    <property type="match status" value="1"/>
</dbReference>
<accession>A0A163KQY5</accession>
<dbReference type="AlphaFoldDB" id="A0A163KQY5"/>
<feature type="transmembrane region" description="Helical" evidence="6">
    <location>
        <begin position="673"/>
        <end position="692"/>
    </location>
</feature>
<feature type="region of interest" description="Disordered" evidence="5">
    <location>
        <begin position="741"/>
        <end position="763"/>
    </location>
</feature>
<gene>
    <name evidence="9" type="ORF">ST47_g1700</name>
</gene>
<feature type="transmembrane region" description="Helical" evidence="6">
    <location>
        <begin position="434"/>
        <end position="456"/>
    </location>
</feature>
<keyword evidence="2 6" id="KW-0812">Transmembrane</keyword>
<keyword evidence="3 6" id="KW-1133">Transmembrane helix</keyword>
<feature type="domain" description="Anoctamin transmembrane" evidence="7">
    <location>
        <begin position="237"/>
        <end position="713"/>
    </location>
</feature>
<dbReference type="GO" id="GO:0032541">
    <property type="term" value="C:cortical endoplasmic reticulum"/>
    <property type="evidence" value="ECO:0007669"/>
    <property type="project" value="TreeGrafter"/>
</dbReference>
<keyword evidence="10" id="KW-1185">Reference proteome</keyword>
<dbReference type="InterPro" id="IPR049452">
    <property type="entry name" value="Anoctamin_TM"/>
</dbReference>
<dbReference type="InterPro" id="IPR049456">
    <property type="entry name" value="Anoctamin_N_fung"/>
</dbReference>
<feature type="transmembrane region" description="Helical" evidence="6">
    <location>
        <begin position="279"/>
        <end position="295"/>
    </location>
</feature>
<dbReference type="PANTHER" id="PTHR12308:SF73">
    <property type="entry name" value="ANOCTAMIN"/>
    <property type="match status" value="1"/>
</dbReference>
<feature type="domain" description="Anoctamin alpha-beta plait" evidence="8">
    <location>
        <begin position="62"/>
        <end position="204"/>
    </location>
</feature>
<protein>
    <recommendedName>
        <fullName evidence="11">DUF590-domain-containing protein</fullName>
    </recommendedName>
</protein>
<evidence type="ECO:0000259" key="8">
    <source>
        <dbReference type="Pfam" id="PF20877"/>
    </source>
</evidence>
<evidence type="ECO:0000256" key="3">
    <source>
        <dbReference type="ARBA" id="ARBA00022989"/>
    </source>
</evidence>
<comment type="subcellular location">
    <subcellularLocation>
        <location evidence="1">Membrane</location>
        <topology evidence="1">Multi-pass membrane protein</topology>
    </subcellularLocation>
</comment>
<evidence type="ECO:0000313" key="10">
    <source>
        <dbReference type="Proteomes" id="UP000076837"/>
    </source>
</evidence>
<name>A0A163KQY5_DIDRA</name>
<evidence type="ECO:0000256" key="4">
    <source>
        <dbReference type="ARBA" id="ARBA00023136"/>
    </source>
</evidence>
<feature type="transmembrane region" description="Helical" evidence="6">
    <location>
        <begin position="352"/>
        <end position="376"/>
    </location>
</feature>
<feature type="transmembrane region" description="Helical" evidence="6">
    <location>
        <begin position="388"/>
        <end position="407"/>
    </location>
</feature>
<dbReference type="InterPro" id="IPR007632">
    <property type="entry name" value="Anoctamin"/>
</dbReference>
<keyword evidence="4 6" id="KW-0472">Membrane</keyword>
<dbReference type="Pfam" id="PF20877">
    <property type="entry name" value="Anoctamin_N"/>
    <property type="match status" value="1"/>
</dbReference>
<evidence type="ECO:0000256" key="5">
    <source>
        <dbReference type="SAM" id="MobiDB-lite"/>
    </source>
</evidence>
<reference evidence="9 10" key="1">
    <citation type="journal article" date="2016" name="Sci. Rep.">
        <title>Draft genome sequencing and secretome analysis of fungal phytopathogen Ascochyta rabiei provides insight into the necrotrophic effector repertoire.</title>
        <authorList>
            <person name="Verma S."/>
            <person name="Gazara R.K."/>
            <person name="Nizam S."/>
            <person name="Parween S."/>
            <person name="Chattopadhyay D."/>
            <person name="Verma P.K."/>
        </authorList>
    </citation>
    <scope>NUCLEOTIDE SEQUENCE [LARGE SCALE GENOMIC DNA]</scope>
    <source>
        <strain evidence="9 10">ArDII</strain>
    </source>
</reference>
<dbReference type="GO" id="GO:0016020">
    <property type="term" value="C:membrane"/>
    <property type="evidence" value="ECO:0007669"/>
    <property type="project" value="UniProtKB-SubCell"/>
</dbReference>